<proteinExistence type="predicted"/>
<organism evidence="1 2">
    <name type="scientific">Parabacteroides distasonis</name>
    <dbReference type="NCBI Taxonomy" id="823"/>
    <lineage>
        <taxon>Bacteria</taxon>
        <taxon>Pseudomonadati</taxon>
        <taxon>Bacteroidota</taxon>
        <taxon>Bacteroidia</taxon>
        <taxon>Bacteroidales</taxon>
        <taxon>Tannerellaceae</taxon>
        <taxon>Parabacteroides</taxon>
    </lineage>
</organism>
<dbReference type="AlphaFoldDB" id="A0A1Y4IFE7"/>
<name>A0A1Y4IFE7_PARDI</name>
<evidence type="ECO:0000313" key="2">
    <source>
        <dbReference type="Proteomes" id="UP000195950"/>
    </source>
</evidence>
<sequence length="65" mass="7080">MFVGSLAGMVGFRTHTFTRIGSIMDKKQPGSTKLAGLLSVLFQNVKKFPIFSLATKCASNIIFII</sequence>
<dbReference type="EMBL" id="NFJX01000008">
    <property type="protein sequence ID" value="OUP18953.1"/>
    <property type="molecule type" value="Genomic_DNA"/>
</dbReference>
<gene>
    <name evidence="1" type="ORF">B5F32_11105</name>
</gene>
<dbReference type="Proteomes" id="UP000195950">
    <property type="component" value="Unassembled WGS sequence"/>
</dbReference>
<evidence type="ECO:0000313" key="1">
    <source>
        <dbReference type="EMBL" id="OUP18953.1"/>
    </source>
</evidence>
<accession>A0A1Y4IFE7</accession>
<reference evidence="2" key="1">
    <citation type="submission" date="2017-04" db="EMBL/GenBank/DDBJ databases">
        <title>Function of individual gut microbiota members based on whole genome sequencing of pure cultures obtained from chicken caecum.</title>
        <authorList>
            <person name="Medvecky M."/>
            <person name="Cejkova D."/>
            <person name="Polansky O."/>
            <person name="Karasova D."/>
            <person name="Kubasova T."/>
            <person name="Cizek A."/>
            <person name="Rychlik I."/>
        </authorList>
    </citation>
    <scope>NUCLEOTIDE SEQUENCE [LARGE SCALE GENOMIC DNA]</scope>
    <source>
        <strain evidence="2">An199</strain>
    </source>
</reference>
<comment type="caution">
    <text evidence="1">The sequence shown here is derived from an EMBL/GenBank/DDBJ whole genome shotgun (WGS) entry which is preliminary data.</text>
</comment>
<protein>
    <submittedName>
        <fullName evidence="1">Uncharacterized protein</fullName>
    </submittedName>
</protein>